<gene>
    <name evidence="2" type="ORF">SAMN05443663_109145</name>
</gene>
<dbReference type="EMBL" id="FQWC01000009">
    <property type="protein sequence ID" value="SHH66012.1"/>
    <property type="molecule type" value="Genomic_DNA"/>
</dbReference>
<protein>
    <submittedName>
        <fullName evidence="2">Uncharacterized protein</fullName>
    </submittedName>
</protein>
<organism evidence="2 3">
    <name type="scientific">Flavobacterium defluvii</name>
    <dbReference type="NCBI Taxonomy" id="370979"/>
    <lineage>
        <taxon>Bacteria</taxon>
        <taxon>Pseudomonadati</taxon>
        <taxon>Bacteroidota</taxon>
        <taxon>Flavobacteriia</taxon>
        <taxon>Flavobacteriales</taxon>
        <taxon>Flavobacteriaceae</taxon>
        <taxon>Flavobacterium</taxon>
    </lineage>
</organism>
<evidence type="ECO:0000256" key="1">
    <source>
        <dbReference type="SAM" id="Phobius"/>
    </source>
</evidence>
<name>A0A1M5USJ1_9FLAO</name>
<reference evidence="3" key="1">
    <citation type="submission" date="2016-11" db="EMBL/GenBank/DDBJ databases">
        <authorList>
            <person name="Varghese N."/>
            <person name="Submissions S."/>
        </authorList>
    </citation>
    <scope>NUCLEOTIDE SEQUENCE [LARGE SCALE GENOMIC DNA]</scope>
    <source>
        <strain evidence="3">DSM 17963</strain>
    </source>
</reference>
<dbReference type="STRING" id="370979.SAMN05443663_109145"/>
<keyword evidence="1" id="KW-1133">Transmembrane helix</keyword>
<evidence type="ECO:0000313" key="2">
    <source>
        <dbReference type="EMBL" id="SHH66012.1"/>
    </source>
</evidence>
<accession>A0A1M5USJ1</accession>
<sequence length="68" mass="7944">MHNHTFQLNKSPPKHKHMRIILPISIIVSIISILSYSCEALPCDDENDRRDQNEAFFHKVDTLDNKID</sequence>
<dbReference type="Proteomes" id="UP000184071">
    <property type="component" value="Unassembled WGS sequence"/>
</dbReference>
<keyword evidence="1" id="KW-0472">Membrane</keyword>
<dbReference type="AlphaFoldDB" id="A0A1M5USJ1"/>
<keyword evidence="1" id="KW-0812">Transmembrane</keyword>
<feature type="transmembrane region" description="Helical" evidence="1">
    <location>
        <begin position="20"/>
        <end position="37"/>
    </location>
</feature>
<keyword evidence="3" id="KW-1185">Reference proteome</keyword>
<proteinExistence type="predicted"/>
<evidence type="ECO:0000313" key="3">
    <source>
        <dbReference type="Proteomes" id="UP000184071"/>
    </source>
</evidence>